<gene>
    <name evidence="2" type="ORF">ACFOGJ_26870</name>
</gene>
<dbReference type="EMBL" id="JBHRTR010000050">
    <property type="protein sequence ID" value="MFC3230897.1"/>
    <property type="molecule type" value="Genomic_DNA"/>
</dbReference>
<feature type="compositionally biased region" description="Low complexity" evidence="1">
    <location>
        <begin position="405"/>
        <end position="417"/>
    </location>
</feature>
<accession>A0ABV7L9I6</accession>
<sequence>MALVLPAADAGIAQAQTLAPDGVAAAPADGQGGSPGAGLDIGNVGVSGTGGAFGPTADDGQGAFGPGSAAGEVGGSLQQVVAALQGSAEGTEALIGALTGSTDGLERLSDYLNSADADPDEVAQRAENLMTALMGGNLVDDPVALQQAIARIEQSASTALVAAPVMKTVVTPDFQLDERRIGYDFGPPDSSVMTGFRRVDITEDAFLTEDGTPQDLQTVRRPNGDPLLVDGVANVREVTLPAPNGRYRVVILSNDFGDSAQFGRPFGDELEVNGVATRIANTAPDEWMDSIALTNARGTDVQAGNFQFIDPNQRGGAIVIDTVVSGGQLRIKFKARPGRPTLLSGIVLEPSDDADSILQPQSEESRRFLSRNQQNQNQARERRRQAESRIQDSAARVLANLATAAGQRQQQQQTVAALLGPPDPVVDRGTTISAN</sequence>
<comment type="caution">
    <text evidence="2">The sequence shown here is derived from an EMBL/GenBank/DDBJ whole genome shotgun (WGS) entry which is preliminary data.</text>
</comment>
<dbReference type="Gene3D" id="2.60.120.430">
    <property type="entry name" value="Galactose-binding lectin"/>
    <property type="match status" value="1"/>
</dbReference>
<dbReference type="Proteomes" id="UP001595528">
    <property type="component" value="Unassembled WGS sequence"/>
</dbReference>
<feature type="region of interest" description="Disordered" evidence="1">
    <location>
        <begin position="405"/>
        <end position="435"/>
    </location>
</feature>
<feature type="region of interest" description="Disordered" evidence="1">
    <location>
        <begin position="50"/>
        <end position="69"/>
    </location>
</feature>
<proteinExistence type="predicted"/>
<dbReference type="RefSeq" id="WP_379906362.1">
    <property type="nucleotide sequence ID" value="NZ_JBHRTR010000050.1"/>
</dbReference>
<organism evidence="2 3">
    <name type="scientific">Marinibaculum pumilum</name>
    <dbReference type="NCBI Taxonomy" id="1766165"/>
    <lineage>
        <taxon>Bacteria</taxon>
        <taxon>Pseudomonadati</taxon>
        <taxon>Pseudomonadota</taxon>
        <taxon>Alphaproteobacteria</taxon>
        <taxon>Rhodospirillales</taxon>
        <taxon>Rhodospirillaceae</taxon>
        <taxon>Marinibaculum</taxon>
    </lineage>
</organism>
<keyword evidence="3" id="KW-1185">Reference proteome</keyword>
<reference evidence="3" key="1">
    <citation type="journal article" date="2019" name="Int. J. Syst. Evol. Microbiol.">
        <title>The Global Catalogue of Microorganisms (GCM) 10K type strain sequencing project: providing services to taxonomists for standard genome sequencing and annotation.</title>
        <authorList>
            <consortium name="The Broad Institute Genomics Platform"/>
            <consortium name="The Broad Institute Genome Sequencing Center for Infectious Disease"/>
            <person name="Wu L."/>
            <person name="Ma J."/>
        </authorList>
    </citation>
    <scope>NUCLEOTIDE SEQUENCE [LARGE SCALE GENOMIC DNA]</scope>
    <source>
        <strain evidence="3">KCTC 42964</strain>
    </source>
</reference>
<feature type="region of interest" description="Disordered" evidence="1">
    <location>
        <begin position="365"/>
        <end position="389"/>
    </location>
</feature>
<name>A0ABV7L9I6_9PROT</name>
<evidence type="ECO:0000313" key="3">
    <source>
        <dbReference type="Proteomes" id="UP001595528"/>
    </source>
</evidence>
<protein>
    <submittedName>
        <fullName evidence="2">Uncharacterized protein</fullName>
    </submittedName>
</protein>
<evidence type="ECO:0000313" key="2">
    <source>
        <dbReference type="EMBL" id="MFC3230897.1"/>
    </source>
</evidence>
<evidence type="ECO:0000256" key="1">
    <source>
        <dbReference type="SAM" id="MobiDB-lite"/>
    </source>
</evidence>